<sequence>MFAHVPVAIAIQFLCWALGRRLRIPTAPALWMGCFAASIACIIREITQHEYRWIEAYGHGLRANMPVLEGLKFWDWNRHSIEETIVAVGAAVLVALVGNWWSRRG</sequence>
<proteinExistence type="predicted"/>
<dbReference type="OrthoDB" id="7409763at2"/>
<dbReference type="Proteomes" id="UP000681425">
    <property type="component" value="Chromosome"/>
</dbReference>
<dbReference type="RefSeq" id="WP_070154870.1">
    <property type="nucleotide sequence ID" value="NZ_CP073910.1"/>
</dbReference>
<dbReference type="EMBL" id="CP073910">
    <property type="protein sequence ID" value="QUT04926.1"/>
    <property type="molecule type" value="Genomic_DNA"/>
</dbReference>
<organism evidence="1 2">
    <name type="scientific">Sphingobium phenoxybenzoativorans</name>
    <dbReference type="NCBI Taxonomy" id="1592790"/>
    <lineage>
        <taxon>Bacteria</taxon>
        <taxon>Pseudomonadati</taxon>
        <taxon>Pseudomonadota</taxon>
        <taxon>Alphaproteobacteria</taxon>
        <taxon>Sphingomonadales</taxon>
        <taxon>Sphingomonadaceae</taxon>
        <taxon>Sphingobium</taxon>
    </lineage>
</organism>
<gene>
    <name evidence="1" type="ORF">KFK14_18160</name>
</gene>
<name>A0A975K510_9SPHN</name>
<evidence type="ECO:0000313" key="1">
    <source>
        <dbReference type="EMBL" id="QUT04926.1"/>
    </source>
</evidence>
<accession>A0A975K510</accession>
<protein>
    <submittedName>
        <fullName evidence="1">Uncharacterized protein</fullName>
    </submittedName>
</protein>
<dbReference type="AlphaFoldDB" id="A0A975K510"/>
<reference evidence="1" key="1">
    <citation type="submission" date="2021-04" db="EMBL/GenBank/DDBJ databases">
        <title>Isolation of p-tert-butylphenol degrading bacteria Sphingobium phenoxybenzoativorans Tas13 from active sludge.</title>
        <authorList>
            <person name="Li Y."/>
        </authorList>
    </citation>
    <scope>NUCLEOTIDE SEQUENCE</scope>
    <source>
        <strain evidence="1">Tas13</strain>
    </source>
</reference>
<evidence type="ECO:0000313" key="2">
    <source>
        <dbReference type="Proteomes" id="UP000681425"/>
    </source>
</evidence>
<keyword evidence="2" id="KW-1185">Reference proteome</keyword>
<dbReference type="KEGG" id="spph:KFK14_18160"/>